<feature type="transmembrane region" description="Helical" evidence="2">
    <location>
        <begin position="81"/>
        <end position="106"/>
    </location>
</feature>
<feature type="compositionally biased region" description="Basic residues" evidence="1">
    <location>
        <begin position="131"/>
        <end position="140"/>
    </location>
</feature>
<evidence type="ECO:0000313" key="4">
    <source>
        <dbReference type="Proteomes" id="UP000236047"/>
    </source>
</evidence>
<reference evidence="4" key="1">
    <citation type="submission" date="2015-09" db="EMBL/GenBank/DDBJ databases">
        <authorList>
            <person name="Graham D.E."/>
            <person name="Mahan K.M."/>
            <person name="Klingeman D.M."/>
            <person name="Fida T."/>
            <person name="Giannone R.J."/>
            <person name="Hettich R.L."/>
            <person name="Parry R.J."/>
            <person name="Spain J.C."/>
        </authorList>
    </citation>
    <scope>NUCLEOTIDE SEQUENCE [LARGE SCALE GENOMIC DNA]</scope>
    <source>
        <strain evidence="4">JCM 4701</strain>
    </source>
</reference>
<keyword evidence="4" id="KW-1185">Reference proteome</keyword>
<dbReference type="Proteomes" id="UP000236047">
    <property type="component" value="Unassembled WGS sequence"/>
</dbReference>
<feature type="region of interest" description="Disordered" evidence="1">
    <location>
        <begin position="115"/>
        <end position="140"/>
    </location>
</feature>
<evidence type="ECO:0000256" key="1">
    <source>
        <dbReference type="SAM" id="MobiDB-lite"/>
    </source>
</evidence>
<dbReference type="EMBL" id="LJSN01000002">
    <property type="protein sequence ID" value="PNE40436.1"/>
    <property type="molecule type" value="Genomic_DNA"/>
</dbReference>
<dbReference type="RefSeq" id="WP_102923033.1">
    <property type="nucleotide sequence ID" value="NZ_LJSN01000002.1"/>
</dbReference>
<dbReference type="AlphaFoldDB" id="A0A2N8PHI0"/>
<keyword evidence="2" id="KW-0472">Membrane</keyword>
<keyword evidence="2" id="KW-1133">Transmembrane helix</keyword>
<sequence>MATKDLDLSLEEPSNRAEAAVLKESTGLTFKWELGPAKMEVATDETQAMSPSAIAIAMLLLSAGSSIPAVVLALTNQILHAPAVLMATGAITLFLVVFATGTLLMLHGGAIGKSLQAPAPRNRPTTSSGRPRYRRPRSRR</sequence>
<evidence type="ECO:0000313" key="3">
    <source>
        <dbReference type="EMBL" id="PNE40436.1"/>
    </source>
</evidence>
<proteinExistence type="predicted"/>
<gene>
    <name evidence="3" type="ORF">AOB60_05710</name>
</gene>
<name>A0A2N8PHI0_STRNR</name>
<feature type="transmembrane region" description="Helical" evidence="2">
    <location>
        <begin position="53"/>
        <end position="75"/>
    </location>
</feature>
<accession>A0A2N8PHI0</accession>
<keyword evidence="2" id="KW-0812">Transmembrane</keyword>
<organism evidence="3 4">
    <name type="scientific">Streptomyces noursei</name>
    <name type="common">Streptomyces albulus</name>
    <dbReference type="NCBI Taxonomy" id="1971"/>
    <lineage>
        <taxon>Bacteria</taxon>
        <taxon>Bacillati</taxon>
        <taxon>Actinomycetota</taxon>
        <taxon>Actinomycetes</taxon>
        <taxon>Kitasatosporales</taxon>
        <taxon>Streptomycetaceae</taxon>
        <taxon>Streptomyces</taxon>
    </lineage>
</organism>
<protein>
    <submittedName>
        <fullName evidence="3">Uncharacterized protein</fullName>
    </submittedName>
</protein>
<evidence type="ECO:0000256" key="2">
    <source>
        <dbReference type="SAM" id="Phobius"/>
    </source>
</evidence>
<comment type="caution">
    <text evidence="3">The sequence shown here is derived from an EMBL/GenBank/DDBJ whole genome shotgun (WGS) entry which is preliminary data.</text>
</comment>